<dbReference type="EMBL" id="FMZQ01000005">
    <property type="protein sequence ID" value="SDC64026.1"/>
    <property type="molecule type" value="Genomic_DNA"/>
</dbReference>
<keyword evidence="2" id="KW-1185">Reference proteome</keyword>
<evidence type="ECO:0000313" key="1">
    <source>
        <dbReference type="EMBL" id="SDC64026.1"/>
    </source>
</evidence>
<protein>
    <submittedName>
        <fullName evidence="1">Uncharacterized protein</fullName>
    </submittedName>
</protein>
<dbReference type="InterPro" id="IPR018642">
    <property type="entry name" value="DUF2066"/>
</dbReference>
<sequence length="346" mass="37316">MRLPIRLLFFCLSLLSLPALAAPVTGLYQVREPVADQQPESRDAAMQKALQTLVLRLTGDAKALQSAGLEGLRKDPQQIVSQYGYEGDALLVEFDPASTDQQLRQAGLALWGANRPAILTWWLNESPEGSQLVGESQSASALLRDAAQHRGLPLRLPLADLSEQALGSADTLLANDPRALGEASERYGADALLAVQATESGGNWQATWRLWLGDEREQGKAEGADQAALADAVLLAVAERLAPRFVVKPGAAQSLTLVIEGADLGRFAALERLLEPFAARLQEIDGQRLVYQVSASPEQLRAQLALAQLQEVSEPLDAAAPVEAPETGATEAPQVKPRTDQLRFRW</sequence>
<dbReference type="AlphaFoldDB" id="A0A1G6N9W7"/>
<organism evidence="1 2">
    <name type="scientific">Ectopseudomonas chengduensis</name>
    <dbReference type="NCBI Taxonomy" id="489632"/>
    <lineage>
        <taxon>Bacteria</taxon>
        <taxon>Pseudomonadati</taxon>
        <taxon>Pseudomonadota</taxon>
        <taxon>Gammaproteobacteria</taxon>
        <taxon>Pseudomonadales</taxon>
        <taxon>Pseudomonadaceae</taxon>
        <taxon>Ectopseudomonas</taxon>
    </lineage>
</organism>
<dbReference type="Pfam" id="PF09839">
    <property type="entry name" value="DUF2066"/>
    <property type="match status" value="1"/>
</dbReference>
<accession>A0A1G6N9W7</accession>
<name>A0A1G6N9W7_9GAMM</name>
<dbReference type="Proteomes" id="UP000199467">
    <property type="component" value="Unassembled WGS sequence"/>
</dbReference>
<proteinExistence type="predicted"/>
<gene>
    <name evidence="1" type="ORF">SAMN05216576_1055</name>
</gene>
<reference evidence="2" key="1">
    <citation type="submission" date="2016-10" db="EMBL/GenBank/DDBJ databases">
        <authorList>
            <person name="Varghese N."/>
            <person name="Submissions S."/>
        </authorList>
    </citation>
    <scope>NUCLEOTIDE SEQUENCE [LARGE SCALE GENOMIC DNA]</scope>
    <source>
        <strain evidence="2">DSM 26382</strain>
    </source>
</reference>
<dbReference type="RefSeq" id="WP_017678993.1">
    <property type="nucleotide sequence ID" value="NZ_FMZQ01000005.1"/>
</dbReference>
<evidence type="ECO:0000313" key="2">
    <source>
        <dbReference type="Proteomes" id="UP000199467"/>
    </source>
</evidence>